<sequence length="71" mass="7955">MLDGLERRPGQAVLHITQKVRAARTADRILVLEEGRQVGLGTHRSLLDTCPTYREIWASQAPEEEGEDGTR</sequence>
<dbReference type="EMBL" id="CYZT01001032">
    <property type="protein sequence ID" value="CUQ39276.1"/>
    <property type="molecule type" value="Genomic_DNA"/>
</dbReference>
<evidence type="ECO:0000313" key="1">
    <source>
        <dbReference type="EMBL" id="CUQ39276.1"/>
    </source>
</evidence>
<evidence type="ECO:0000313" key="2">
    <source>
        <dbReference type="Proteomes" id="UP000095746"/>
    </source>
</evidence>
<gene>
    <name evidence="1" type="ORF">ERS852411_04348</name>
</gene>
<dbReference type="InterPro" id="IPR027417">
    <property type="entry name" value="P-loop_NTPase"/>
</dbReference>
<accession>A0A174W0Q5</accession>
<name>A0A174W0Q5_FLAPL</name>
<dbReference type="SUPFAM" id="SSF52540">
    <property type="entry name" value="P-loop containing nucleoside triphosphate hydrolases"/>
    <property type="match status" value="1"/>
</dbReference>
<dbReference type="Gene3D" id="3.40.50.300">
    <property type="entry name" value="P-loop containing nucleotide triphosphate hydrolases"/>
    <property type="match status" value="1"/>
</dbReference>
<organism evidence="1 2">
    <name type="scientific">Flavonifractor plautii</name>
    <name type="common">Fusobacterium plautii</name>
    <dbReference type="NCBI Taxonomy" id="292800"/>
    <lineage>
        <taxon>Bacteria</taxon>
        <taxon>Bacillati</taxon>
        <taxon>Bacillota</taxon>
        <taxon>Clostridia</taxon>
        <taxon>Eubacteriales</taxon>
        <taxon>Oscillospiraceae</taxon>
        <taxon>Flavonifractor</taxon>
    </lineage>
</organism>
<dbReference type="Proteomes" id="UP000095746">
    <property type="component" value="Unassembled WGS sequence"/>
</dbReference>
<dbReference type="AlphaFoldDB" id="A0A174W0Q5"/>
<protein>
    <submittedName>
        <fullName evidence="1">ABC-type bacteriocin/lantibiotic exporters, contain an N-terminal double-glycine peptidase domain</fullName>
    </submittedName>
</protein>
<reference evidence="1 2" key="1">
    <citation type="submission" date="2015-09" db="EMBL/GenBank/DDBJ databases">
        <authorList>
            <consortium name="Pathogen Informatics"/>
        </authorList>
    </citation>
    <scope>NUCLEOTIDE SEQUENCE [LARGE SCALE GENOMIC DNA]</scope>
    <source>
        <strain evidence="1 2">2789STDY5608854</strain>
    </source>
</reference>
<proteinExistence type="predicted"/>